<dbReference type="SUPFAM" id="SSF48256">
    <property type="entry name" value="Citrate synthase"/>
    <property type="match status" value="1"/>
</dbReference>
<dbReference type="InterPro" id="IPR016142">
    <property type="entry name" value="Citrate_synth-like_lrg_a-sub"/>
</dbReference>
<dbReference type="UniPathway" id="UPA00223">
    <property type="reaction ID" value="UER00717"/>
</dbReference>
<protein>
    <recommendedName>
        <fullName evidence="3">citrate synthase (unknown stereospecificity)</fullName>
        <ecNumber evidence="3">2.3.3.16</ecNumber>
    </recommendedName>
</protein>
<evidence type="ECO:0000313" key="6">
    <source>
        <dbReference type="Proteomes" id="UP000295341"/>
    </source>
</evidence>
<dbReference type="EMBL" id="SOBT01000009">
    <property type="protein sequence ID" value="TDU28839.1"/>
    <property type="molecule type" value="Genomic_DNA"/>
</dbReference>
<dbReference type="GO" id="GO:0005829">
    <property type="term" value="C:cytosol"/>
    <property type="evidence" value="ECO:0007669"/>
    <property type="project" value="TreeGrafter"/>
</dbReference>
<dbReference type="NCBIfam" id="NF004868">
    <property type="entry name" value="PRK06224.1-5"/>
    <property type="match status" value="1"/>
</dbReference>
<organism evidence="5 6">
    <name type="scientific">Panacagrimonas perspica</name>
    <dbReference type="NCBI Taxonomy" id="381431"/>
    <lineage>
        <taxon>Bacteria</taxon>
        <taxon>Pseudomonadati</taxon>
        <taxon>Pseudomonadota</taxon>
        <taxon>Gammaproteobacteria</taxon>
        <taxon>Nevskiales</taxon>
        <taxon>Nevskiaceae</taxon>
        <taxon>Panacagrimonas</taxon>
    </lineage>
</organism>
<proteinExistence type="inferred from homology"/>
<dbReference type="Gene3D" id="1.10.580.10">
    <property type="entry name" value="Citrate Synthase, domain 1"/>
    <property type="match status" value="1"/>
</dbReference>
<keyword evidence="6" id="KW-1185">Reference proteome</keyword>
<evidence type="ECO:0000256" key="3">
    <source>
        <dbReference type="ARBA" id="ARBA00012972"/>
    </source>
</evidence>
<comment type="caution">
    <text evidence="5">The sequence shown here is derived from an EMBL/GenBank/DDBJ whole genome shotgun (WGS) entry which is preliminary data.</text>
</comment>
<evidence type="ECO:0000313" key="5">
    <source>
        <dbReference type="EMBL" id="TDU28839.1"/>
    </source>
</evidence>
<dbReference type="CDD" id="cd06100">
    <property type="entry name" value="CCL_ACL-C"/>
    <property type="match status" value="1"/>
</dbReference>
<sequence length="253" mass="26834">MKSTNATTELCRYNETEIFVRERNLCTELIGKTSFTEFVFMQVTGRNCGPTERAVLDAVLVTLCEHGMTPSAAAARLTYLGAPESLQGAIAAGLLGVGSQFVGTMEGSATILCQLADSGDGAEATARDIVAQHRAEKKSLPGFGHPHHRPDDPRPAALFAVGRAAGVSGRYIGLLEMLSREIDRAYGRHLTINATGAIAALLLEIDVPPSVMRGFAVLSRAAGLIGHLYEEQRKPAGGAMWKAVDAAVPYEAP</sequence>
<dbReference type="AlphaFoldDB" id="A0A4R7P5Y4"/>
<dbReference type="InterPro" id="IPR002020">
    <property type="entry name" value="Citrate_synthase"/>
</dbReference>
<evidence type="ECO:0000256" key="1">
    <source>
        <dbReference type="ARBA" id="ARBA00004751"/>
    </source>
</evidence>
<dbReference type="Proteomes" id="UP000295341">
    <property type="component" value="Unassembled WGS sequence"/>
</dbReference>
<dbReference type="OrthoDB" id="3284791at2"/>
<evidence type="ECO:0000256" key="2">
    <source>
        <dbReference type="ARBA" id="ARBA00010566"/>
    </source>
</evidence>
<evidence type="ECO:0000256" key="4">
    <source>
        <dbReference type="ARBA" id="ARBA00022679"/>
    </source>
</evidence>
<dbReference type="PANTHER" id="PTHR11739:SF4">
    <property type="entry name" value="CITRATE SYNTHASE, PEROXISOMAL"/>
    <property type="match status" value="1"/>
</dbReference>
<comment type="similarity">
    <text evidence="2">Belongs to the citrate synthase family.</text>
</comment>
<dbReference type="InterPro" id="IPR016143">
    <property type="entry name" value="Citrate_synth-like_sm_a-sub"/>
</dbReference>
<dbReference type="GO" id="GO:0006099">
    <property type="term" value="P:tricarboxylic acid cycle"/>
    <property type="evidence" value="ECO:0007669"/>
    <property type="project" value="UniProtKB-UniPathway"/>
</dbReference>
<comment type="pathway">
    <text evidence="1">Carbohydrate metabolism; tricarboxylic acid cycle; isocitrate from oxaloacetate: step 1/2.</text>
</comment>
<gene>
    <name evidence="5" type="ORF">DFR24_3219</name>
</gene>
<reference evidence="5 6" key="1">
    <citation type="submission" date="2019-03" db="EMBL/GenBank/DDBJ databases">
        <title>Genomic Encyclopedia of Type Strains, Phase IV (KMG-IV): sequencing the most valuable type-strain genomes for metagenomic binning, comparative biology and taxonomic classification.</title>
        <authorList>
            <person name="Goeker M."/>
        </authorList>
    </citation>
    <scope>NUCLEOTIDE SEQUENCE [LARGE SCALE GENOMIC DNA]</scope>
    <source>
        <strain evidence="5 6">DSM 26377</strain>
    </source>
</reference>
<dbReference type="GO" id="GO:0036440">
    <property type="term" value="F:citrate synthase activity"/>
    <property type="evidence" value="ECO:0007669"/>
    <property type="project" value="UniProtKB-EC"/>
</dbReference>
<dbReference type="EC" id="2.3.3.16" evidence="3"/>
<dbReference type="InterPro" id="IPR036969">
    <property type="entry name" value="Citrate_synthase_sf"/>
</dbReference>
<dbReference type="Gene3D" id="1.10.230.10">
    <property type="entry name" value="Cytochrome P450-Terp, domain 2"/>
    <property type="match status" value="1"/>
</dbReference>
<keyword evidence="4" id="KW-0808">Transferase</keyword>
<dbReference type="Pfam" id="PF00285">
    <property type="entry name" value="Citrate_synt"/>
    <property type="match status" value="1"/>
</dbReference>
<accession>A0A4R7P5Y4</accession>
<dbReference type="GO" id="GO:0005975">
    <property type="term" value="P:carbohydrate metabolic process"/>
    <property type="evidence" value="ECO:0007669"/>
    <property type="project" value="TreeGrafter"/>
</dbReference>
<name>A0A4R7P5Y4_9GAMM</name>
<dbReference type="RefSeq" id="WP_133882360.1">
    <property type="nucleotide sequence ID" value="NZ_MWIN01000018.1"/>
</dbReference>
<dbReference type="PANTHER" id="PTHR11739">
    <property type="entry name" value="CITRATE SYNTHASE"/>
    <property type="match status" value="1"/>
</dbReference>